<proteinExistence type="predicted"/>
<dbReference type="HOGENOM" id="CLU_2128197_0_0_9"/>
<protein>
    <submittedName>
        <fullName evidence="1">Uncharacterized protein</fullName>
    </submittedName>
</protein>
<dbReference type="EMBL" id="CP000724">
    <property type="protein sequence ID" value="ABR50036.1"/>
    <property type="molecule type" value="Genomic_DNA"/>
</dbReference>
<dbReference type="KEGG" id="amt:Amet_3945"/>
<name>A6TV18_ALKMQ</name>
<dbReference type="STRING" id="293826.Amet_3945"/>
<sequence length="113" mass="13302">MLTSKKTSKIMLIKVKHGKYIRLTIPIVLSVIDELIEAFEEVTWVLKPLIFPLKNKVIKWKLDDIVSNISIEDFSVDEIFKLIHELFNEVRKHGRYKMIDVDVGDIKVLVEFY</sequence>
<evidence type="ECO:0000313" key="2">
    <source>
        <dbReference type="Proteomes" id="UP000001572"/>
    </source>
</evidence>
<dbReference type="Proteomes" id="UP000001572">
    <property type="component" value="Chromosome"/>
</dbReference>
<gene>
    <name evidence="1" type="ordered locus">Amet_3945</name>
</gene>
<keyword evidence="2" id="KW-1185">Reference proteome</keyword>
<accession>A6TV18</accession>
<dbReference type="RefSeq" id="WP_012064990.1">
    <property type="nucleotide sequence ID" value="NC_009633.1"/>
</dbReference>
<dbReference type="AlphaFoldDB" id="A6TV18"/>
<reference evidence="2" key="1">
    <citation type="journal article" date="2016" name="Genome Announc.">
        <title>Complete genome sequence of Alkaliphilus metalliredigens strain QYMF, an alkaliphilic and metal-reducing bacterium isolated from borax-contaminated leachate ponds.</title>
        <authorList>
            <person name="Hwang C."/>
            <person name="Copeland A."/>
            <person name="Lucas S."/>
            <person name="Lapidus A."/>
            <person name="Barry K."/>
            <person name="Detter J.C."/>
            <person name="Glavina Del Rio T."/>
            <person name="Hammon N."/>
            <person name="Israni S."/>
            <person name="Dalin E."/>
            <person name="Tice H."/>
            <person name="Pitluck S."/>
            <person name="Chertkov O."/>
            <person name="Brettin T."/>
            <person name="Bruce D."/>
            <person name="Han C."/>
            <person name="Schmutz J."/>
            <person name="Larimer F."/>
            <person name="Land M.L."/>
            <person name="Hauser L."/>
            <person name="Kyrpides N."/>
            <person name="Mikhailova N."/>
            <person name="Ye Q."/>
            <person name="Zhou J."/>
            <person name="Richardson P."/>
            <person name="Fields M.W."/>
        </authorList>
    </citation>
    <scope>NUCLEOTIDE SEQUENCE [LARGE SCALE GENOMIC DNA]</scope>
    <source>
        <strain evidence="2">QYMF</strain>
    </source>
</reference>
<organism evidence="1 2">
    <name type="scientific">Alkaliphilus metalliredigens (strain QYMF)</name>
    <dbReference type="NCBI Taxonomy" id="293826"/>
    <lineage>
        <taxon>Bacteria</taxon>
        <taxon>Bacillati</taxon>
        <taxon>Bacillota</taxon>
        <taxon>Clostridia</taxon>
        <taxon>Peptostreptococcales</taxon>
        <taxon>Natronincolaceae</taxon>
        <taxon>Alkaliphilus</taxon>
    </lineage>
</organism>
<evidence type="ECO:0000313" key="1">
    <source>
        <dbReference type="EMBL" id="ABR50036.1"/>
    </source>
</evidence>